<dbReference type="CDD" id="cd00487">
    <property type="entry name" value="Pep_deformylase"/>
    <property type="match status" value="1"/>
</dbReference>
<dbReference type="RefSeq" id="WP_054750465.1">
    <property type="nucleotide sequence ID" value="NZ_AYZK01000003.1"/>
</dbReference>
<reference evidence="2 3" key="1">
    <citation type="journal article" date="2015" name="Genome Announc.">
        <title>Expanding the biotechnology potential of lactobacilli through comparative genomics of 213 strains and associated genera.</title>
        <authorList>
            <person name="Sun Z."/>
            <person name="Harris H.M."/>
            <person name="McCann A."/>
            <person name="Guo C."/>
            <person name="Argimon S."/>
            <person name="Zhang W."/>
            <person name="Yang X."/>
            <person name="Jeffery I.B."/>
            <person name="Cooney J.C."/>
            <person name="Kagawa T.F."/>
            <person name="Liu W."/>
            <person name="Song Y."/>
            <person name="Salvetti E."/>
            <person name="Wrobel A."/>
            <person name="Rasinkangas P."/>
            <person name="Parkhill J."/>
            <person name="Rea M.C."/>
            <person name="O'Sullivan O."/>
            <person name="Ritari J."/>
            <person name="Douillard F.P."/>
            <person name="Paul Ross R."/>
            <person name="Yang R."/>
            <person name="Briner A.E."/>
            <person name="Felis G.E."/>
            <person name="de Vos W.M."/>
            <person name="Barrangou R."/>
            <person name="Klaenhammer T.R."/>
            <person name="Caufield P.W."/>
            <person name="Cui Y."/>
            <person name="Zhang H."/>
            <person name="O'Toole P.W."/>
        </authorList>
    </citation>
    <scope>NUCLEOTIDE SEQUENCE [LARGE SCALE GENOMIC DNA]</scope>
    <source>
        <strain evidence="2 3">DSM 22698</strain>
    </source>
</reference>
<accession>A0A0R2C883</accession>
<evidence type="ECO:0000256" key="1">
    <source>
        <dbReference type="ARBA" id="ARBA00010759"/>
    </source>
</evidence>
<dbReference type="PIRSF" id="PIRSF004749">
    <property type="entry name" value="Pep_def"/>
    <property type="match status" value="1"/>
</dbReference>
<sequence>MERAINRDQLLLSQPAVAATRADQQVVTDLLDTLAANSDRCVGMAANMIGVNKNVIVVRMGPVAVPMINPRLTHLHGPFTTKEGCLSLDGERETVRYQSLDVDYLDAQWRPQHQHFSGWVAQIIQHEVDHTQGRLI</sequence>
<dbReference type="EMBL" id="AYZK01000003">
    <property type="protein sequence ID" value="KRM87218.1"/>
    <property type="molecule type" value="Genomic_DNA"/>
</dbReference>
<evidence type="ECO:0000313" key="3">
    <source>
        <dbReference type="Proteomes" id="UP000051789"/>
    </source>
</evidence>
<dbReference type="OrthoDB" id="9784988at2"/>
<dbReference type="Gene3D" id="3.90.45.10">
    <property type="entry name" value="Peptide deformylase"/>
    <property type="match status" value="1"/>
</dbReference>
<dbReference type="PANTHER" id="PTHR10458:SF22">
    <property type="entry name" value="PEPTIDE DEFORMYLASE"/>
    <property type="match status" value="1"/>
</dbReference>
<keyword evidence="3" id="KW-1185">Reference proteome</keyword>
<dbReference type="STRING" id="1423810.FD19_GL001373"/>
<name>A0A0R2C883_9LACO</name>
<dbReference type="SUPFAM" id="SSF56420">
    <property type="entry name" value="Peptide deformylase"/>
    <property type="match status" value="1"/>
</dbReference>
<dbReference type="Pfam" id="PF01327">
    <property type="entry name" value="Pep_deformylase"/>
    <property type="match status" value="1"/>
</dbReference>
<gene>
    <name evidence="2" type="ORF">FD19_GL001373</name>
</gene>
<dbReference type="GO" id="GO:0042586">
    <property type="term" value="F:peptide deformylase activity"/>
    <property type="evidence" value="ECO:0007669"/>
    <property type="project" value="InterPro"/>
</dbReference>
<dbReference type="InterPro" id="IPR023635">
    <property type="entry name" value="Peptide_deformylase"/>
</dbReference>
<comment type="caution">
    <text evidence="2">The sequence shown here is derived from an EMBL/GenBank/DDBJ whole genome shotgun (WGS) entry which is preliminary data.</text>
</comment>
<proteinExistence type="inferred from homology"/>
<dbReference type="PRINTS" id="PR01576">
    <property type="entry name" value="PDEFORMYLASE"/>
</dbReference>
<organism evidence="2 3">
    <name type="scientific">Lacticaseibacillus thailandensis DSM 22698 = JCM 13996</name>
    <dbReference type="NCBI Taxonomy" id="1423810"/>
    <lineage>
        <taxon>Bacteria</taxon>
        <taxon>Bacillati</taxon>
        <taxon>Bacillota</taxon>
        <taxon>Bacilli</taxon>
        <taxon>Lactobacillales</taxon>
        <taxon>Lactobacillaceae</taxon>
        <taxon>Lacticaseibacillus</taxon>
    </lineage>
</organism>
<comment type="similarity">
    <text evidence="1">Belongs to the polypeptide deformylase family.</text>
</comment>
<dbReference type="NCBIfam" id="NF006670">
    <property type="entry name" value="PRK09218.1"/>
    <property type="match status" value="1"/>
</dbReference>
<protein>
    <submittedName>
        <fullName evidence="2">Peptide deformylase</fullName>
    </submittedName>
</protein>
<evidence type="ECO:0000313" key="2">
    <source>
        <dbReference type="EMBL" id="KRM87218.1"/>
    </source>
</evidence>
<dbReference type="Proteomes" id="UP000051789">
    <property type="component" value="Unassembled WGS sequence"/>
</dbReference>
<dbReference type="InterPro" id="IPR036821">
    <property type="entry name" value="Peptide_deformylase_sf"/>
</dbReference>
<dbReference type="PATRIC" id="fig|1423810.4.peg.1410"/>
<dbReference type="AlphaFoldDB" id="A0A0R2C883"/>
<dbReference type="PANTHER" id="PTHR10458">
    <property type="entry name" value="PEPTIDE DEFORMYLASE"/>
    <property type="match status" value="1"/>
</dbReference>